<protein>
    <submittedName>
        <fullName evidence="1">Uncharacterized protein</fullName>
    </submittedName>
</protein>
<name>A0A5C6CRZ5_9BACT</name>
<dbReference type="EMBL" id="SJPT01000001">
    <property type="protein sequence ID" value="TWU26307.1"/>
    <property type="molecule type" value="Genomic_DNA"/>
</dbReference>
<dbReference type="Proteomes" id="UP000316304">
    <property type="component" value="Unassembled WGS sequence"/>
</dbReference>
<evidence type="ECO:0000313" key="2">
    <source>
        <dbReference type="Proteomes" id="UP000316304"/>
    </source>
</evidence>
<gene>
    <name evidence="1" type="ORF">Pla52o_01600</name>
</gene>
<keyword evidence="2" id="KW-1185">Reference proteome</keyword>
<dbReference type="PROSITE" id="PS51257">
    <property type="entry name" value="PROKAR_LIPOPROTEIN"/>
    <property type="match status" value="1"/>
</dbReference>
<dbReference type="AlphaFoldDB" id="A0A5C6CRZ5"/>
<comment type="caution">
    <text evidence="1">The sequence shown here is derived from an EMBL/GenBank/DDBJ whole genome shotgun (WGS) entry which is preliminary data.</text>
</comment>
<accession>A0A5C6CRZ5</accession>
<sequence>MTSAVRFVGVMLFVVAVIGCGGGRETGQVVQPPPPDAKFTLEKVADTGNLSAHKTQLHDELQGLGESDPEMSQELLGEYEQLTSLSDTAAIQAKAREMADKL</sequence>
<evidence type="ECO:0000313" key="1">
    <source>
        <dbReference type="EMBL" id="TWU26307.1"/>
    </source>
</evidence>
<organism evidence="1 2">
    <name type="scientific">Novipirellula galeiformis</name>
    <dbReference type="NCBI Taxonomy" id="2528004"/>
    <lineage>
        <taxon>Bacteria</taxon>
        <taxon>Pseudomonadati</taxon>
        <taxon>Planctomycetota</taxon>
        <taxon>Planctomycetia</taxon>
        <taxon>Pirellulales</taxon>
        <taxon>Pirellulaceae</taxon>
        <taxon>Novipirellula</taxon>
    </lineage>
</organism>
<dbReference type="RefSeq" id="WP_146592684.1">
    <property type="nucleotide sequence ID" value="NZ_SJPT01000001.1"/>
</dbReference>
<proteinExistence type="predicted"/>
<reference evidence="1 2" key="1">
    <citation type="submission" date="2019-02" db="EMBL/GenBank/DDBJ databases">
        <title>Deep-cultivation of Planctomycetes and their phenomic and genomic characterization uncovers novel biology.</title>
        <authorList>
            <person name="Wiegand S."/>
            <person name="Jogler M."/>
            <person name="Boedeker C."/>
            <person name="Pinto D."/>
            <person name="Vollmers J."/>
            <person name="Rivas-Marin E."/>
            <person name="Kohn T."/>
            <person name="Peeters S.H."/>
            <person name="Heuer A."/>
            <person name="Rast P."/>
            <person name="Oberbeckmann S."/>
            <person name="Bunk B."/>
            <person name="Jeske O."/>
            <person name="Meyerdierks A."/>
            <person name="Storesund J.E."/>
            <person name="Kallscheuer N."/>
            <person name="Luecker S."/>
            <person name="Lage O.M."/>
            <person name="Pohl T."/>
            <person name="Merkel B.J."/>
            <person name="Hornburger P."/>
            <person name="Mueller R.-W."/>
            <person name="Bruemmer F."/>
            <person name="Labrenz M."/>
            <person name="Spormann A.M."/>
            <person name="Op Den Camp H."/>
            <person name="Overmann J."/>
            <person name="Amann R."/>
            <person name="Jetten M.S.M."/>
            <person name="Mascher T."/>
            <person name="Medema M.H."/>
            <person name="Devos D.P."/>
            <person name="Kaster A.-K."/>
            <person name="Ovreas L."/>
            <person name="Rohde M."/>
            <person name="Galperin M.Y."/>
            <person name="Jogler C."/>
        </authorList>
    </citation>
    <scope>NUCLEOTIDE SEQUENCE [LARGE SCALE GENOMIC DNA]</scope>
    <source>
        <strain evidence="1 2">Pla52o</strain>
    </source>
</reference>
<dbReference type="OrthoDB" id="285010at2"/>